<protein>
    <submittedName>
        <fullName evidence="2">TIM barrel protein</fullName>
    </submittedName>
</protein>
<gene>
    <name evidence="2" type="ORF">FOE67_26230</name>
</gene>
<organism evidence="2 3">
    <name type="scientific">Streptomyces calidiresistens</name>
    <dbReference type="NCBI Taxonomy" id="1485586"/>
    <lineage>
        <taxon>Bacteria</taxon>
        <taxon>Bacillati</taxon>
        <taxon>Actinomycetota</taxon>
        <taxon>Actinomycetes</taxon>
        <taxon>Kitasatosporales</taxon>
        <taxon>Streptomycetaceae</taxon>
        <taxon>Streptomyces</taxon>
    </lineage>
</organism>
<keyword evidence="3" id="KW-1185">Reference proteome</keyword>
<feature type="domain" description="Xylose isomerase-like TIM barrel" evidence="1">
    <location>
        <begin position="86"/>
        <end position="282"/>
    </location>
</feature>
<dbReference type="Gene3D" id="3.20.20.150">
    <property type="entry name" value="Divalent-metal-dependent TIM barrel enzymes"/>
    <property type="match status" value="1"/>
</dbReference>
<dbReference type="InterPro" id="IPR006311">
    <property type="entry name" value="TAT_signal"/>
</dbReference>
<dbReference type="SUPFAM" id="SSF51658">
    <property type="entry name" value="Xylose isomerase-like"/>
    <property type="match status" value="1"/>
</dbReference>
<dbReference type="InterPro" id="IPR050312">
    <property type="entry name" value="IolE/XylAMocC-like"/>
</dbReference>
<name>A0A7W3T8I9_9ACTN</name>
<dbReference type="AlphaFoldDB" id="A0A7W3T8I9"/>
<evidence type="ECO:0000313" key="2">
    <source>
        <dbReference type="EMBL" id="MBB0232893.1"/>
    </source>
</evidence>
<evidence type="ECO:0000313" key="3">
    <source>
        <dbReference type="Proteomes" id="UP000530234"/>
    </source>
</evidence>
<dbReference type="EMBL" id="VKHS01001270">
    <property type="protein sequence ID" value="MBB0232893.1"/>
    <property type="molecule type" value="Genomic_DNA"/>
</dbReference>
<proteinExistence type="predicted"/>
<dbReference type="InterPro" id="IPR013022">
    <property type="entry name" value="Xyl_isomerase-like_TIM-brl"/>
</dbReference>
<sequence>MCYGFDGRGALDHSLAHRGTSRRKLLRGALAGLAGAGALAAGAAAPLAHAAGRPTGRPVVPPGLIGIQLYTLRSVLGGANFEPVLRELAGIGYRRVELAGLSGRSASDVRALLDDIGLAATSAHEGLSSGPAALETKIADAVTLGRSHLVVPYLASADRARWQAWAEQINREAEAARAAGLRYGYHNHAHEWTTDLGGGVTPWDVLTSECDPRLVHLEIDLYWVVTAAIQLGEPDPEGFAIDVIRDAPQRVLQFHVKDRAAANGATADLGTGIIDFPRIFRAHSPREYIVENDNPEVSPLHTARVGYSYLRDLRY</sequence>
<dbReference type="PANTHER" id="PTHR12110">
    <property type="entry name" value="HYDROXYPYRUVATE ISOMERASE"/>
    <property type="match status" value="1"/>
</dbReference>
<comment type="caution">
    <text evidence="2">The sequence shown here is derived from an EMBL/GenBank/DDBJ whole genome shotgun (WGS) entry which is preliminary data.</text>
</comment>
<dbReference type="InterPro" id="IPR036237">
    <property type="entry name" value="Xyl_isomerase-like_sf"/>
</dbReference>
<evidence type="ECO:0000259" key="1">
    <source>
        <dbReference type="Pfam" id="PF01261"/>
    </source>
</evidence>
<accession>A0A7W3T8I9</accession>
<dbReference type="PROSITE" id="PS51318">
    <property type="entry name" value="TAT"/>
    <property type="match status" value="1"/>
</dbReference>
<reference evidence="3" key="1">
    <citation type="submission" date="2019-10" db="EMBL/GenBank/DDBJ databases">
        <title>Streptomyces sp. nov., a novel actinobacterium isolated from alkaline environment.</title>
        <authorList>
            <person name="Golinska P."/>
        </authorList>
    </citation>
    <scope>NUCLEOTIDE SEQUENCE [LARGE SCALE GENOMIC DNA]</scope>
    <source>
        <strain evidence="3">DSM 42108</strain>
    </source>
</reference>
<dbReference type="Proteomes" id="UP000530234">
    <property type="component" value="Unassembled WGS sequence"/>
</dbReference>
<dbReference type="PANTHER" id="PTHR12110:SF41">
    <property type="entry name" value="INOSOSE DEHYDRATASE"/>
    <property type="match status" value="1"/>
</dbReference>
<dbReference type="Pfam" id="PF01261">
    <property type="entry name" value="AP_endonuc_2"/>
    <property type="match status" value="1"/>
</dbReference>